<evidence type="ECO:0000259" key="8">
    <source>
        <dbReference type="Pfam" id="PF01261"/>
    </source>
</evidence>
<dbReference type="HAMAP" id="MF_00152">
    <property type="entry name" value="Nfo"/>
    <property type="match status" value="1"/>
</dbReference>
<gene>
    <name evidence="7" type="primary">nfo</name>
    <name evidence="9" type="ORF">RsTaC01_0965</name>
</gene>
<dbReference type="GO" id="GO:0003677">
    <property type="term" value="F:DNA binding"/>
    <property type="evidence" value="ECO:0007669"/>
    <property type="project" value="InterPro"/>
</dbReference>
<dbReference type="PROSITE" id="PS00730">
    <property type="entry name" value="AP_NUCLEASE_F2_2"/>
    <property type="match status" value="1"/>
</dbReference>
<feature type="binding site" evidence="7">
    <location>
        <position position="181"/>
    </location>
    <ligand>
        <name>Zn(2+)</name>
        <dbReference type="ChEBI" id="CHEBI:29105"/>
        <label>3</label>
    </ligand>
</feature>
<comment type="function">
    <text evidence="7">Endonuclease IV plays a role in DNA repair. It cleaves phosphodiester bonds at apurinic or apyrimidinic (AP) sites, generating a 3'-hydroxyl group and a 5'-terminal sugar phosphate.</text>
</comment>
<name>A0AA48I6K8_9FIRM</name>
<dbReference type="GO" id="GO:0008833">
    <property type="term" value="F:deoxyribonuclease IV (phage-T4-induced) activity"/>
    <property type="evidence" value="ECO:0007669"/>
    <property type="project" value="UniProtKB-UniRule"/>
</dbReference>
<dbReference type="Pfam" id="PF01261">
    <property type="entry name" value="AP_endonuc_2"/>
    <property type="match status" value="1"/>
</dbReference>
<evidence type="ECO:0000256" key="5">
    <source>
        <dbReference type="ARBA" id="ARBA00022833"/>
    </source>
</evidence>
<feature type="binding site" evidence="7">
    <location>
        <position position="109"/>
    </location>
    <ligand>
        <name>Zn(2+)</name>
        <dbReference type="ChEBI" id="CHEBI:29105"/>
        <label>1</label>
    </ligand>
</feature>
<evidence type="ECO:0000256" key="3">
    <source>
        <dbReference type="ARBA" id="ARBA00022763"/>
    </source>
</evidence>
<dbReference type="Gene3D" id="3.20.20.150">
    <property type="entry name" value="Divalent-metal-dependent TIM barrel enzymes"/>
    <property type="match status" value="1"/>
</dbReference>
<keyword evidence="3 7" id="KW-0227">DNA damage</keyword>
<dbReference type="Proteomes" id="UP001335720">
    <property type="component" value="Chromosome"/>
</dbReference>
<dbReference type="FunFam" id="3.20.20.150:FF:000001">
    <property type="entry name" value="Probable endonuclease 4"/>
    <property type="match status" value="1"/>
</dbReference>
<feature type="binding site" evidence="7">
    <location>
        <position position="228"/>
    </location>
    <ligand>
        <name>Zn(2+)</name>
        <dbReference type="ChEBI" id="CHEBI:29105"/>
        <label>3</label>
    </ligand>
</feature>
<evidence type="ECO:0000256" key="6">
    <source>
        <dbReference type="ARBA" id="ARBA00023204"/>
    </source>
</evidence>
<dbReference type="InterPro" id="IPR013022">
    <property type="entry name" value="Xyl_isomerase-like_TIM-brl"/>
</dbReference>
<dbReference type="GO" id="GO:0008081">
    <property type="term" value="F:phosphoric diester hydrolase activity"/>
    <property type="evidence" value="ECO:0007669"/>
    <property type="project" value="TreeGrafter"/>
</dbReference>
<reference evidence="9" key="1">
    <citation type="journal article" date="2023" name="ISME J.">
        <title>Emergence of putative energy parasites within Clostridia revealed by genome analysis of a novel endosymbiotic clade.</title>
        <authorList>
            <person name="Takahashi K."/>
            <person name="Kuwahara H."/>
            <person name="Horikawa Y."/>
            <person name="Izawa K."/>
            <person name="Kato D."/>
            <person name="Inagaki T."/>
            <person name="Yuki M."/>
            <person name="Ohkuma M."/>
            <person name="Hongoh Y."/>
        </authorList>
    </citation>
    <scope>NUCLEOTIDE SEQUENCE</scope>
    <source>
        <strain evidence="9">RsTa-C01</strain>
    </source>
</reference>
<evidence type="ECO:0000256" key="2">
    <source>
        <dbReference type="ARBA" id="ARBA00022723"/>
    </source>
</evidence>
<keyword evidence="4 7" id="KW-0378">Hydrolase</keyword>
<keyword evidence="5 7" id="KW-0862">Zinc</keyword>
<keyword evidence="7" id="KW-0540">Nuclease</keyword>
<feature type="binding site" evidence="7">
    <location>
        <position position="178"/>
    </location>
    <ligand>
        <name>Zn(2+)</name>
        <dbReference type="ChEBI" id="CHEBI:29105"/>
        <label>2</label>
    </ligand>
</feature>
<dbReference type="PROSITE" id="PS00731">
    <property type="entry name" value="AP_NUCLEASE_F2_3"/>
    <property type="match status" value="1"/>
</dbReference>
<dbReference type="AlphaFoldDB" id="A0AA48I6K8"/>
<dbReference type="EMBL" id="AP027925">
    <property type="protein sequence ID" value="BED93024.1"/>
    <property type="molecule type" value="Genomic_DNA"/>
</dbReference>
<dbReference type="GO" id="GO:0006284">
    <property type="term" value="P:base-excision repair"/>
    <property type="evidence" value="ECO:0007669"/>
    <property type="project" value="TreeGrafter"/>
</dbReference>
<comment type="catalytic activity">
    <reaction evidence="7">
        <text>Endonucleolytic cleavage to 5'-phosphooligonucleotide end-products.</text>
        <dbReference type="EC" id="3.1.21.2"/>
    </reaction>
</comment>
<dbReference type="InterPro" id="IPR001719">
    <property type="entry name" value="AP_endonuc_2"/>
</dbReference>
<dbReference type="InterPro" id="IPR018246">
    <property type="entry name" value="AP_endonuc_F2_Zn_BS"/>
</dbReference>
<dbReference type="SMART" id="SM00518">
    <property type="entry name" value="AP2Ec"/>
    <property type="match status" value="1"/>
</dbReference>
<dbReference type="SUPFAM" id="SSF51658">
    <property type="entry name" value="Xylose isomerase-like"/>
    <property type="match status" value="1"/>
</dbReference>
<dbReference type="InterPro" id="IPR036237">
    <property type="entry name" value="Xyl_isomerase-like_sf"/>
</dbReference>
<feature type="binding site" evidence="7">
    <location>
        <position position="213"/>
    </location>
    <ligand>
        <name>Zn(2+)</name>
        <dbReference type="ChEBI" id="CHEBI:29105"/>
        <label>2</label>
    </ligand>
</feature>
<feature type="binding site" evidence="7">
    <location>
        <position position="144"/>
    </location>
    <ligand>
        <name>Zn(2+)</name>
        <dbReference type="ChEBI" id="CHEBI:29105"/>
        <label>1</label>
    </ligand>
</feature>
<evidence type="ECO:0000256" key="4">
    <source>
        <dbReference type="ARBA" id="ARBA00022801"/>
    </source>
</evidence>
<dbReference type="CDD" id="cd00019">
    <property type="entry name" value="AP2Ec"/>
    <property type="match status" value="1"/>
</dbReference>
<organism evidence="9">
    <name type="scientific">Candidatus Paraimprobicoccus trichonymphae</name>
    <dbReference type="NCBI Taxonomy" id="3033793"/>
    <lineage>
        <taxon>Bacteria</taxon>
        <taxon>Bacillati</taxon>
        <taxon>Bacillota</taxon>
        <taxon>Clostridia</taxon>
        <taxon>Candidatus Paraimprobicoccus</taxon>
    </lineage>
</organism>
<keyword evidence="6 7" id="KW-0234">DNA repair</keyword>
<feature type="binding site" evidence="7">
    <location>
        <position position="69"/>
    </location>
    <ligand>
        <name>Zn(2+)</name>
        <dbReference type="ChEBI" id="CHEBI:29105"/>
        <label>1</label>
    </ligand>
</feature>
<dbReference type="EC" id="3.1.21.2" evidence="7"/>
<dbReference type="GO" id="GO:0008270">
    <property type="term" value="F:zinc ion binding"/>
    <property type="evidence" value="ECO:0007669"/>
    <property type="project" value="UniProtKB-UniRule"/>
</dbReference>
<feature type="domain" description="Xylose isomerase-like TIM barrel" evidence="8">
    <location>
        <begin position="23"/>
        <end position="275"/>
    </location>
</feature>
<dbReference type="PANTHER" id="PTHR21445">
    <property type="entry name" value="ENDONUCLEASE IV ENDODEOXYRIBONUCLEASE IV"/>
    <property type="match status" value="1"/>
</dbReference>
<dbReference type="PROSITE" id="PS51432">
    <property type="entry name" value="AP_NUCLEASE_F2_4"/>
    <property type="match status" value="1"/>
</dbReference>
<sequence>MIKINIGCHLSISNGFEHSAKMALSIDANTFQFFPRNPRGGRAVDFEILDIENFLEISQDNNFSKIVAHAPYTYNLCSANPRVVKFSINCIKNDLENLEKLPENYYNIHPGSHTGQGIKIGIEKISQNLNDIILQNQSTIILLETMSGKGSEVGGNFGDLKEIINNIDLKEKIGICLDTCHVFDSGYDIKNNLENVLENFDKLIGINRLKVIHLNDSKNLLNSKKDRHENLGYGKIGISSIEKIVKNKYLEDLIFILETPQKDLLGYKSEINFLLNYVS</sequence>
<keyword evidence="7" id="KW-0255">Endonuclease</keyword>
<comment type="similarity">
    <text evidence="1 7">Belongs to the AP endonuclease 2 family.</text>
</comment>
<feature type="binding site" evidence="7">
    <location>
        <position position="144"/>
    </location>
    <ligand>
        <name>Zn(2+)</name>
        <dbReference type="ChEBI" id="CHEBI:29105"/>
        <label>2</label>
    </ligand>
</feature>
<evidence type="ECO:0000256" key="1">
    <source>
        <dbReference type="ARBA" id="ARBA00005340"/>
    </source>
</evidence>
<dbReference type="GO" id="GO:0003906">
    <property type="term" value="F:DNA-(apurinic or apyrimidinic site) endonuclease activity"/>
    <property type="evidence" value="ECO:0007669"/>
    <property type="project" value="TreeGrafter"/>
</dbReference>
<comment type="cofactor">
    <cofactor evidence="7">
        <name>Zn(2+)</name>
        <dbReference type="ChEBI" id="CHEBI:29105"/>
    </cofactor>
    <text evidence="7">Binds 3 Zn(2+) ions.</text>
</comment>
<evidence type="ECO:0000256" key="7">
    <source>
        <dbReference type="HAMAP-Rule" id="MF_00152"/>
    </source>
</evidence>
<keyword evidence="2 7" id="KW-0479">Metal-binding</keyword>
<dbReference type="NCBIfam" id="TIGR00587">
    <property type="entry name" value="nfo"/>
    <property type="match status" value="1"/>
</dbReference>
<dbReference type="KEGG" id="ptrh:RsTaC01_0965"/>
<feature type="binding site" evidence="7">
    <location>
        <position position="258"/>
    </location>
    <ligand>
        <name>Zn(2+)</name>
        <dbReference type="ChEBI" id="CHEBI:29105"/>
        <label>2</label>
    </ligand>
</feature>
<feature type="binding site" evidence="7">
    <location>
        <position position="226"/>
    </location>
    <ligand>
        <name>Zn(2+)</name>
        <dbReference type="ChEBI" id="CHEBI:29105"/>
        <label>3</label>
    </ligand>
</feature>
<proteinExistence type="inferred from homology"/>
<protein>
    <recommendedName>
        <fullName evidence="7">Probable endonuclease 4</fullName>
        <ecNumber evidence="7">3.1.21.2</ecNumber>
    </recommendedName>
    <alternativeName>
        <fullName evidence="7">Endodeoxyribonuclease IV</fullName>
    </alternativeName>
    <alternativeName>
        <fullName evidence="7">Endonuclease IV</fullName>
    </alternativeName>
</protein>
<evidence type="ECO:0000313" key="9">
    <source>
        <dbReference type="EMBL" id="BED93024.1"/>
    </source>
</evidence>
<accession>A0AA48I6K8</accession>
<dbReference type="PANTHER" id="PTHR21445:SF0">
    <property type="entry name" value="APURINIC-APYRIMIDINIC ENDONUCLEASE"/>
    <property type="match status" value="1"/>
</dbReference>